<name>E9GR85_DAPPU</name>
<evidence type="ECO:0000313" key="2">
    <source>
        <dbReference type="EMBL" id="EFX77966.1"/>
    </source>
</evidence>
<proteinExistence type="predicted"/>
<feature type="transmembrane region" description="Helical" evidence="1">
    <location>
        <begin position="12"/>
        <end position="31"/>
    </location>
</feature>
<evidence type="ECO:0000313" key="3">
    <source>
        <dbReference type="Proteomes" id="UP000000305"/>
    </source>
</evidence>
<accession>E9GR85</accession>
<sequence>MLSSNNFVDMTVFGVFLASPSPSFTFTVFLAHLPGLKFRPNTVPFLLGSKAVPSGRLCQHTSVLTRENNDLEENMINGNVERLFLHSQEYFFKVIVIGRLPKY</sequence>
<organism evidence="2 3">
    <name type="scientific">Daphnia pulex</name>
    <name type="common">Water flea</name>
    <dbReference type="NCBI Taxonomy" id="6669"/>
    <lineage>
        <taxon>Eukaryota</taxon>
        <taxon>Metazoa</taxon>
        <taxon>Ecdysozoa</taxon>
        <taxon>Arthropoda</taxon>
        <taxon>Crustacea</taxon>
        <taxon>Branchiopoda</taxon>
        <taxon>Diplostraca</taxon>
        <taxon>Cladocera</taxon>
        <taxon>Anomopoda</taxon>
        <taxon>Daphniidae</taxon>
        <taxon>Daphnia</taxon>
    </lineage>
</organism>
<dbReference type="AlphaFoldDB" id="E9GR85"/>
<keyword evidence="1" id="KW-0812">Transmembrane</keyword>
<keyword evidence="1" id="KW-0472">Membrane</keyword>
<dbReference type="Proteomes" id="UP000000305">
    <property type="component" value="Unassembled WGS sequence"/>
</dbReference>
<evidence type="ECO:0000256" key="1">
    <source>
        <dbReference type="SAM" id="Phobius"/>
    </source>
</evidence>
<dbReference type="InParanoid" id="E9GR85"/>
<keyword evidence="3" id="KW-1185">Reference proteome</keyword>
<reference evidence="2 3" key="1">
    <citation type="journal article" date="2011" name="Science">
        <title>The ecoresponsive genome of Daphnia pulex.</title>
        <authorList>
            <person name="Colbourne J.K."/>
            <person name="Pfrender M.E."/>
            <person name="Gilbert D."/>
            <person name="Thomas W.K."/>
            <person name="Tucker A."/>
            <person name="Oakley T.H."/>
            <person name="Tokishita S."/>
            <person name="Aerts A."/>
            <person name="Arnold G.J."/>
            <person name="Basu M.K."/>
            <person name="Bauer D.J."/>
            <person name="Caceres C.E."/>
            <person name="Carmel L."/>
            <person name="Casola C."/>
            <person name="Choi J.H."/>
            <person name="Detter J.C."/>
            <person name="Dong Q."/>
            <person name="Dusheyko S."/>
            <person name="Eads B.D."/>
            <person name="Frohlich T."/>
            <person name="Geiler-Samerotte K.A."/>
            <person name="Gerlach D."/>
            <person name="Hatcher P."/>
            <person name="Jogdeo S."/>
            <person name="Krijgsveld J."/>
            <person name="Kriventseva E.V."/>
            <person name="Kultz D."/>
            <person name="Laforsch C."/>
            <person name="Lindquist E."/>
            <person name="Lopez J."/>
            <person name="Manak J.R."/>
            <person name="Muller J."/>
            <person name="Pangilinan J."/>
            <person name="Patwardhan R.P."/>
            <person name="Pitluck S."/>
            <person name="Pritham E.J."/>
            <person name="Rechtsteiner A."/>
            <person name="Rho M."/>
            <person name="Rogozin I.B."/>
            <person name="Sakarya O."/>
            <person name="Salamov A."/>
            <person name="Schaack S."/>
            <person name="Shapiro H."/>
            <person name="Shiga Y."/>
            <person name="Skalitzky C."/>
            <person name="Smith Z."/>
            <person name="Souvorov A."/>
            <person name="Sung W."/>
            <person name="Tang Z."/>
            <person name="Tsuchiya D."/>
            <person name="Tu H."/>
            <person name="Vos H."/>
            <person name="Wang M."/>
            <person name="Wolf Y.I."/>
            <person name="Yamagata H."/>
            <person name="Yamada T."/>
            <person name="Ye Y."/>
            <person name="Shaw J.R."/>
            <person name="Andrews J."/>
            <person name="Crease T.J."/>
            <person name="Tang H."/>
            <person name="Lucas S.M."/>
            <person name="Robertson H.M."/>
            <person name="Bork P."/>
            <person name="Koonin E.V."/>
            <person name="Zdobnov E.M."/>
            <person name="Grigoriev I.V."/>
            <person name="Lynch M."/>
            <person name="Boore J.L."/>
        </authorList>
    </citation>
    <scope>NUCLEOTIDE SEQUENCE [LARGE SCALE GENOMIC DNA]</scope>
</reference>
<protein>
    <submittedName>
        <fullName evidence="2">Uncharacterized protein</fullName>
    </submittedName>
</protein>
<dbReference type="HOGENOM" id="CLU_2266390_0_0_1"/>
<keyword evidence="1" id="KW-1133">Transmembrane helix</keyword>
<dbReference type="KEGG" id="dpx:DAPPUDRAFT_320847"/>
<gene>
    <name evidence="2" type="ORF">DAPPUDRAFT_320847</name>
</gene>
<dbReference type="EMBL" id="GL732559">
    <property type="protein sequence ID" value="EFX77966.1"/>
    <property type="molecule type" value="Genomic_DNA"/>
</dbReference>